<evidence type="ECO:0000313" key="2">
    <source>
        <dbReference type="Proteomes" id="UP000248291"/>
    </source>
</evidence>
<proteinExistence type="predicted"/>
<gene>
    <name evidence="1" type="ORF">KPSA3_01383</name>
</gene>
<dbReference type="EMBL" id="BGKA01000051">
    <property type="protein sequence ID" value="GBH15456.1"/>
    <property type="molecule type" value="Genomic_DNA"/>
</dbReference>
<organism evidence="1 2">
    <name type="scientific">Pseudomonas syringae pv. actinidiae</name>
    <dbReference type="NCBI Taxonomy" id="103796"/>
    <lineage>
        <taxon>Bacteria</taxon>
        <taxon>Pseudomonadati</taxon>
        <taxon>Pseudomonadota</taxon>
        <taxon>Gammaproteobacteria</taxon>
        <taxon>Pseudomonadales</taxon>
        <taxon>Pseudomonadaceae</taxon>
        <taxon>Pseudomonas</taxon>
        <taxon>Pseudomonas syringae</taxon>
    </lineage>
</organism>
<reference evidence="1 2" key="1">
    <citation type="submission" date="2018-04" db="EMBL/GenBank/DDBJ databases">
        <title>Draft genome sequence of Pseudomonas syringae pv. actinidiae biovar 3 strains isolated from kiwifruit in Kagawa prefecture.</title>
        <authorList>
            <person name="Tabuchi M."/>
            <person name="Saito M."/>
            <person name="Fujiwara S."/>
            <person name="Sasa N."/>
            <person name="Akimitsu K."/>
            <person name="Gomi K."/>
            <person name="Konishi-Sugita S."/>
            <person name="Hamano K."/>
            <person name="Kataoka I."/>
        </authorList>
    </citation>
    <scope>NUCLEOTIDE SEQUENCE [LARGE SCALE GENOMIC DNA]</scope>
    <source>
        <strain evidence="1 2">MAFF212211</strain>
    </source>
</reference>
<dbReference type="AlphaFoldDB" id="A0AAN4Q214"/>
<protein>
    <submittedName>
        <fullName evidence="1">Predicted double-glycine peptidase</fullName>
    </submittedName>
</protein>
<dbReference type="Proteomes" id="UP000248291">
    <property type="component" value="Unassembled WGS sequence"/>
</dbReference>
<name>A0AAN4Q214_PSESF</name>
<evidence type="ECO:0000313" key="1">
    <source>
        <dbReference type="EMBL" id="GBH15456.1"/>
    </source>
</evidence>
<comment type="caution">
    <text evidence="1">The sequence shown here is derived from an EMBL/GenBank/DDBJ whole genome shotgun (WGS) entry which is preliminary data.</text>
</comment>
<accession>A0AAN4Q214</accession>
<sequence>MQLRLKLDQLLLGFADFLDCHLAHVGVAVFQQSLRALKIALHPSQLLVKRNDRLHFGVLPGIGAKACLIADDFGIAKQCGQFLETVAENIQLIEQ</sequence>